<protein>
    <submittedName>
        <fullName evidence="4">Proline iminopeptidase</fullName>
        <ecNumber evidence="4">3.4.11.5</ecNumber>
    </submittedName>
</protein>
<dbReference type="InterPro" id="IPR029058">
    <property type="entry name" value="AB_hydrolase_fold"/>
</dbReference>
<dbReference type="PANTHER" id="PTHR43798:SF33">
    <property type="entry name" value="HYDROLASE, PUTATIVE (AFU_ORTHOLOGUE AFUA_2G14860)-RELATED"/>
    <property type="match status" value="1"/>
</dbReference>
<keyword evidence="4" id="KW-0031">Aminopeptidase</keyword>
<dbReference type="InterPro" id="IPR050266">
    <property type="entry name" value="AB_hydrolase_sf"/>
</dbReference>
<dbReference type="InterPro" id="IPR002410">
    <property type="entry name" value="Peptidase_S33"/>
</dbReference>
<evidence type="ECO:0000313" key="4">
    <source>
        <dbReference type="EMBL" id="MDQ0645799.1"/>
    </source>
</evidence>
<keyword evidence="4" id="KW-0645">Protease</keyword>
<evidence type="ECO:0000313" key="5">
    <source>
        <dbReference type="Proteomes" id="UP001239085"/>
    </source>
</evidence>
<comment type="caution">
    <text evidence="4">The sequence shown here is derived from an EMBL/GenBank/DDBJ whole genome shotgun (WGS) entry which is preliminary data.</text>
</comment>
<feature type="domain" description="AB hydrolase-1" evidence="3">
    <location>
        <begin position="39"/>
        <end position="280"/>
    </location>
</feature>
<dbReference type="PANTHER" id="PTHR43798">
    <property type="entry name" value="MONOACYLGLYCEROL LIPASE"/>
    <property type="match status" value="1"/>
</dbReference>
<dbReference type="PRINTS" id="PR00793">
    <property type="entry name" value="PROAMNOPTASE"/>
</dbReference>
<dbReference type="PRINTS" id="PR00111">
    <property type="entry name" value="ABHYDROLASE"/>
</dbReference>
<gene>
    <name evidence="4" type="ORF">QFZ46_003959</name>
</gene>
<dbReference type="SUPFAM" id="SSF53474">
    <property type="entry name" value="alpha/beta-Hydrolases"/>
    <property type="match status" value="1"/>
</dbReference>
<dbReference type="EMBL" id="JAUSXK010000001">
    <property type="protein sequence ID" value="MDQ0645799.1"/>
    <property type="molecule type" value="Genomic_DNA"/>
</dbReference>
<keyword evidence="5" id="KW-1185">Reference proteome</keyword>
<dbReference type="Pfam" id="PF00561">
    <property type="entry name" value="Abhydrolase_1"/>
    <property type="match status" value="1"/>
</dbReference>
<evidence type="ECO:0000256" key="1">
    <source>
        <dbReference type="ARBA" id="ARBA00010088"/>
    </source>
</evidence>
<comment type="similarity">
    <text evidence="1">Belongs to the peptidase S33 family.</text>
</comment>
<dbReference type="Proteomes" id="UP001239085">
    <property type="component" value="Unassembled WGS sequence"/>
</dbReference>
<dbReference type="EC" id="3.4.11.5" evidence="4"/>
<organism evidence="4 5">
    <name type="scientific">Microbacterium murale</name>
    <dbReference type="NCBI Taxonomy" id="1081040"/>
    <lineage>
        <taxon>Bacteria</taxon>
        <taxon>Bacillati</taxon>
        <taxon>Actinomycetota</taxon>
        <taxon>Actinomycetes</taxon>
        <taxon>Micrococcales</taxon>
        <taxon>Microbacteriaceae</taxon>
        <taxon>Microbacterium</taxon>
    </lineage>
</organism>
<keyword evidence="2 4" id="KW-0378">Hydrolase</keyword>
<proteinExistence type="inferred from homology"/>
<accession>A0ABU0PEP1</accession>
<sequence length="301" mass="33522">MTTTPPVSPEFAAATTNHEWVEINGNRLAVEVLGPEGVPVIITHHGAPGLGSRAEPRASFGRLSDEYRIVVFDARGSGQSEGNGTFSHEQWAADIDGLRDWIGAESIVMAGGSYGGFMAMEYALRYPERVDALVLRDTAPDNSNAHLARENALASDRVNIDMEKFDRIDVGKVHDNADLKDCWREILPLYDFVYDPEAVERKVEATPYRYEAHNYAFSVNLPNYDLKPRLHEITVPTLITVGRTDWITPVSCSQTIADLIPASELVVFEKSGHSPQIEEADAWTRTVREFLHRVHAPLTRP</sequence>
<dbReference type="InterPro" id="IPR000073">
    <property type="entry name" value="AB_hydrolase_1"/>
</dbReference>
<dbReference type="GO" id="GO:0004177">
    <property type="term" value="F:aminopeptidase activity"/>
    <property type="evidence" value="ECO:0007669"/>
    <property type="project" value="UniProtKB-KW"/>
</dbReference>
<evidence type="ECO:0000256" key="2">
    <source>
        <dbReference type="ARBA" id="ARBA00022801"/>
    </source>
</evidence>
<dbReference type="Gene3D" id="3.40.50.1820">
    <property type="entry name" value="alpha/beta hydrolase"/>
    <property type="match status" value="1"/>
</dbReference>
<evidence type="ECO:0000259" key="3">
    <source>
        <dbReference type="Pfam" id="PF00561"/>
    </source>
</evidence>
<dbReference type="RefSeq" id="WP_307364414.1">
    <property type="nucleotide sequence ID" value="NZ_JAUSXK010000001.1"/>
</dbReference>
<reference evidence="4 5" key="1">
    <citation type="submission" date="2023-07" db="EMBL/GenBank/DDBJ databases">
        <title>Comparative genomics of wheat-associated soil bacteria to identify genetic determinants of phenazine resistance.</title>
        <authorList>
            <person name="Mouncey N."/>
        </authorList>
    </citation>
    <scope>NUCLEOTIDE SEQUENCE [LARGE SCALE GENOMIC DNA]</scope>
    <source>
        <strain evidence="4 5">W2I7</strain>
    </source>
</reference>
<name>A0ABU0PEP1_9MICO</name>